<name>A0A0L0CDF3_LUCCU</name>
<protein>
    <submittedName>
        <fullName evidence="2">Uncharacterized protein</fullName>
    </submittedName>
</protein>
<feature type="transmembrane region" description="Helical" evidence="1">
    <location>
        <begin position="169"/>
        <end position="190"/>
    </location>
</feature>
<keyword evidence="3" id="KW-1185">Reference proteome</keyword>
<comment type="caution">
    <text evidence="2">The sequence shown here is derived from an EMBL/GenBank/DDBJ whole genome shotgun (WGS) entry which is preliminary data.</text>
</comment>
<dbReference type="EMBL" id="JRES01000526">
    <property type="protein sequence ID" value="KNC30423.1"/>
    <property type="molecule type" value="Genomic_DNA"/>
</dbReference>
<evidence type="ECO:0000256" key="1">
    <source>
        <dbReference type="SAM" id="Phobius"/>
    </source>
</evidence>
<gene>
    <name evidence="2" type="ORF">FF38_05480</name>
</gene>
<sequence>MTGCCEEEKQSLLQDTNEDDTYPDSYSDFLGLRYTLHLVTSFIITSIKKIVNDLRNIDYQYMQAPQTHNNFFTTIDNLASDTVNGLTHATNFAVDGLTHATHFAVNTTASNVNKYRSLVSWYNFKGYATYKTMSGLEWVMYCLSYLPSVDVGYSTACLAFNINSGGSDYIIMLVYTTFLTAISFASIYAAVCRAYCNPVKCLFFTLIPDFNYNYVFFLQHYINLHCISRSIYVYRMWSECKKWSGCLIGVSIINLTAHIVLHLFTMDRTPNIDNNFTFLASIGLNDPLLEEMYKKEKGIASEDQLPQHFDHSS</sequence>
<reference evidence="2 3" key="1">
    <citation type="journal article" date="2015" name="Nat. Commun.">
        <title>Lucilia cuprina genome unlocks parasitic fly biology to underpin future interventions.</title>
        <authorList>
            <person name="Anstead C.A."/>
            <person name="Korhonen P.K."/>
            <person name="Young N.D."/>
            <person name="Hall R.S."/>
            <person name="Jex A.R."/>
            <person name="Murali S.C."/>
            <person name="Hughes D.S."/>
            <person name="Lee S.F."/>
            <person name="Perry T."/>
            <person name="Stroehlein A.J."/>
            <person name="Ansell B.R."/>
            <person name="Breugelmans B."/>
            <person name="Hofmann A."/>
            <person name="Qu J."/>
            <person name="Dugan S."/>
            <person name="Lee S.L."/>
            <person name="Chao H."/>
            <person name="Dinh H."/>
            <person name="Han Y."/>
            <person name="Doddapaneni H.V."/>
            <person name="Worley K.C."/>
            <person name="Muzny D.M."/>
            <person name="Ioannidis P."/>
            <person name="Waterhouse R.M."/>
            <person name="Zdobnov E.M."/>
            <person name="James P.J."/>
            <person name="Bagnall N.H."/>
            <person name="Kotze A.C."/>
            <person name="Gibbs R.A."/>
            <person name="Richards S."/>
            <person name="Batterham P."/>
            <person name="Gasser R.B."/>
        </authorList>
    </citation>
    <scope>NUCLEOTIDE SEQUENCE [LARGE SCALE GENOMIC DNA]</scope>
    <source>
        <strain evidence="2 3">LS</strain>
        <tissue evidence="2">Full body</tissue>
    </source>
</reference>
<evidence type="ECO:0000313" key="2">
    <source>
        <dbReference type="EMBL" id="KNC30423.1"/>
    </source>
</evidence>
<proteinExistence type="predicted"/>
<keyword evidence="1" id="KW-0812">Transmembrane</keyword>
<keyword evidence="1" id="KW-0472">Membrane</keyword>
<dbReference type="Proteomes" id="UP000037069">
    <property type="component" value="Unassembled WGS sequence"/>
</dbReference>
<feature type="transmembrane region" description="Helical" evidence="1">
    <location>
        <begin position="242"/>
        <end position="264"/>
    </location>
</feature>
<accession>A0A0L0CDF3</accession>
<evidence type="ECO:0000313" key="3">
    <source>
        <dbReference type="Proteomes" id="UP000037069"/>
    </source>
</evidence>
<keyword evidence="1" id="KW-1133">Transmembrane helix</keyword>
<dbReference type="AlphaFoldDB" id="A0A0L0CDF3"/>
<organism evidence="2 3">
    <name type="scientific">Lucilia cuprina</name>
    <name type="common">Green bottle fly</name>
    <name type="synonym">Australian sheep blowfly</name>
    <dbReference type="NCBI Taxonomy" id="7375"/>
    <lineage>
        <taxon>Eukaryota</taxon>
        <taxon>Metazoa</taxon>
        <taxon>Ecdysozoa</taxon>
        <taxon>Arthropoda</taxon>
        <taxon>Hexapoda</taxon>
        <taxon>Insecta</taxon>
        <taxon>Pterygota</taxon>
        <taxon>Neoptera</taxon>
        <taxon>Endopterygota</taxon>
        <taxon>Diptera</taxon>
        <taxon>Brachycera</taxon>
        <taxon>Muscomorpha</taxon>
        <taxon>Oestroidea</taxon>
        <taxon>Calliphoridae</taxon>
        <taxon>Luciliinae</taxon>
        <taxon>Lucilia</taxon>
    </lineage>
</organism>